<dbReference type="GO" id="GO:0004222">
    <property type="term" value="F:metalloendopeptidase activity"/>
    <property type="evidence" value="ECO:0007669"/>
    <property type="project" value="TreeGrafter"/>
</dbReference>
<dbReference type="Gene3D" id="2.70.70.10">
    <property type="entry name" value="Glucose Permease (Domain IIA)"/>
    <property type="match status" value="1"/>
</dbReference>
<feature type="chain" id="PRO_5020271522" evidence="2">
    <location>
        <begin position="26"/>
        <end position="199"/>
    </location>
</feature>
<feature type="domain" description="M23ase beta-sheet core" evidence="3">
    <location>
        <begin position="55"/>
        <end position="149"/>
    </location>
</feature>
<evidence type="ECO:0000313" key="5">
    <source>
        <dbReference type="Proteomes" id="UP000294894"/>
    </source>
</evidence>
<dbReference type="CDD" id="cd12797">
    <property type="entry name" value="M23_peptidase"/>
    <property type="match status" value="1"/>
</dbReference>
<evidence type="ECO:0000259" key="3">
    <source>
        <dbReference type="Pfam" id="PF01551"/>
    </source>
</evidence>
<dbReference type="KEGG" id="noy:EXE57_18710"/>
<keyword evidence="5" id="KW-1185">Reference proteome</keyword>
<keyword evidence="1 2" id="KW-0732">Signal</keyword>
<evidence type="ECO:0000313" key="4">
    <source>
        <dbReference type="EMBL" id="QBR94090.1"/>
    </source>
</evidence>
<dbReference type="InterPro" id="IPR050570">
    <property type="entry name" value="Cell_wall_metabolism_enzyme"/>
</dbReference>
<gene>
    <name evidence="4" type="ORF">EXE57_18710</name>
</gene>
<evidence type="ECO:0000256" key="2">
    <source>
        <dbReference type="SAM" id="SignalP"/>
    </source>
</evidence>
<dbReference type="InterPro" id="IPR016047">
    <property type="entry name" value="M23ase_b-sheet_dom"/>
</dbReference>
<dbReference type="EMBL" id="CP038267">
    <property type="protein sequence ID" value="QBR94090.1"/>
    <property type="molecule type" value="Genomic_DNA"/>
</dbReference>
<dbReference type="OrthoDB" id="5245088at2"/>
<dbReference type="PANTHER" id="PTHR21666">
    <property type="entry name" value="PEPTIDASE-RELATED"/>
    <property type="match status" value="1"/>
</dbReference>
<reference evidence="4 5" key="1">
    <citation type="submission" date="2019-03" db="EMBL/GenBank/DDBJ databases">
        <title>Three New Species of Nocardioides, Nocardioides euryhalodurans sp. nov., Nocardioides seonyuensis sp. nov. and Nocardioides eburneoflavus sp. nov., Iolated from Soil.</title>
        <authorList>
            <person name="Roh S.G."/>
            <person name="Lee C."/>
            <person name="Kim M.-K."/>
            <person name="Kim S.B."/>
        </authorList>
    </citation>
    <scope>NUCLEOTIDE SEQUENCE [LARGE SCALE GENOMIC DNA]</scope>
    <source>
        <strain evidence="4 5">MMS17-SY117</strain>
    </source>
</reference>
<dbReference type="Pfam" id="PF01551">
    <property type="entry name" value="Peptidase_M23"/>
    <property type="match status" value="1"/>
</dbReference>
<organism evidence="4 5">
    <name type="scientific">Nocardioides euryhalodurans</name>
    <dbReference type="NCBI Taxonomy" id="2518370"/>
    <lineage>
        <taxon>Bacteria</taxon>
        <taxon>Bacillati</taxon>
        <taxon>Actinomycetota</taxon>
        <taxon>Actinomycetes</taxon>
        <taxon>Propionibacteriales</taxon>
        <taxon>Nocardioidaceae</taxon>
        <taxon>Nocardioides</taxon>
    </lineage>
</organism>
<dbReference type="RefSeq" id="WP_135080172.1">
    <property type="nucleotide sequence ID" value="NZ_CP038267.1"/>
</dbReference>
<dbReference type="InterPro" id="IPR011055">
    <property type="entry name" value="Dup_hybrid_motif"/>
</dbReference>
<sequence>MRTVPHLLATILPALLLTASVPASAATDPVGRWPLPPPPEVVAPFDAPDSTWGPGHRGVDLLGAPGQPVRAALPGRVTFVGTIAGRGVVVVDHGPTRTTYEPVASSLAPGRRLAAGDPIGTLGLLGSHCFPRACLHWGWIRGRETYLDPLRLVGGGPVRLLPLAGLPRPAAGSSAVAPLASPYAAWRPAVQQLADWFAW</sequence>
<evidence type="ECO:0000256" key="1">
    <source>
        <dbReference type="ARBA" id="ARBA00022729"/>
    </source>
</evidence>
<name>A0A4P7GPM6_9ACTN</name>
<protein>
    <submittedName>
        <fullName evidence="4">M23 family peptidase</fullName>
    </submittedName>
</protein>
<dbReference type="SUPFAM" id="SSF51261">
    <property type="entry name" value="Duplicated hybrid motif"/>
    <property type="match status" value="1"/>
</dbReference>
<dbReference type="Proteomes" id="UP000294894">
    <property type="component" value="Chromosome"/>
</dbReference>
<accession>A0A4P7GPM6</accession>
<proteinExistence type="predicted"/>
<feature type="signal peptide" evidence="2">
    <location>
        <begin position="1"/>
        <end position="25"/>
    </location>
</feature>
<dbReference type="PANTHER" id="PTHR21666:SF289">
    <property type="entry name" value="L-ALA--D-GLU ENDOPEPTIDASE"/>
    <property type="match status" value="1"/>
</dbReference>
<dbReference type="AlphaFoldDB" id="A0A4P7GPM6"/>